<dbReference type="EC" id="1.14.99.56" evidence="11"/>
<evidence type="ECO:0000256" key="9">
    <source>
        <dbReference type="ARBA" id="ARBA00044502"/>
    </source>
</evidence>
<comment type="catalytic activity">
    <reaction evidence="10">
        <text>[(1-&gt;4)-beta-D-glucosyl]n+m + reduced acceptor + O2 = 4-dehydro-beta-D-glucosyl-[(1-&gt;4)-beta-D-glucosyl]n-1 + [(1-&gt;4)-beta-D-glucosyl]m + acceptor + H2O.</text>
        <dbReference type="EC" id="1.14.99.56"/>
    </reaction>
</comment>
<dbReference type="InterPro" id="IPR005103">
    <property type="entry name" value="AA9_LPMO"/>
</dbReference>
<sequence length="239" mass="25124">MKVLSLAAAAALMANKAAAHYIWTDLDIGGTSGSGASGGIRPNTNYNSPVTDLSSNDLRCNEGGLDGSGTAVRDAKAGDSFTFHSDVAVYHQGPVSVYVSKAPGDVTQYDGSGSWAKIAEIGSVFTRQYTFSLPTCLEDGEYLLKIEQLGIHNPWPAGIPQVCPAPKSETIMERWLMIYKFYTACAQISVTGGSGSLSGSISIPGHVSESDSGYTANIYDPSFTSYEVPGGPVVSYPMV</sequence>
<keyword evidence="5" id="KW-0136">Cellulose degradation</keyword>
<dbReference type="EMBL" id="JPKY01000129">
    <property type="protein sequence ID" value="KFH41426.1"/>
    <property type="molecule type" value="Genomic_DNA"/>
</dbReference>
<evidence type="ECO:0000256" key="3">
    <source>
        <dbReference type="ARBA" id="ARBA00022525"/>
    </source>
</evidence>
<organism evidence="14 15">
    <name type="scientific">Hapsidospora chrysogenum (strain ATCC 11550 / CBS 779.69 / DSM 880 / IAM 14645 / JCM 23072 / IMI 49137)</name>
    <name type="common">Acremonium chrysogenum</name>
    <dbReference type="NCBI Taxonomy" id="857340"/>
    <lineage>
        <taxon>Eukaryota</taxon>
        <taxon>Fungi</taxon>
        <taxon>Dikarya</taxon>
        <taxon>Ascomycota</taxon>
        <taxon>Pezizomycotina</taxon>
        <taxon>Sordariomycetes</taxon>
        <taxon>Hypocreomycetidae</taxon>
        <taxon>Hypocreales</taxon>
        <taxon>Bionectriaceae</taxon>
        <taxon>Hapsidospora</taxon>
    </lineage>
</organism>
<dbReference type="Gene3D" id="2.70.50.70">
    <property type="match status" value="1"/>
</dbReference>
<feature type="chain" id="PRO_5001815168" description="lytic cellulose monooxygenase (C4-dehydrogenating)" evidence="12">
    <location>
        <begin position="20"/>
        <end position="239"/>
    </location>
</feature>
<evidence type="ECO:0000256" key="1">
    <source>
        <dbReference type="ARBA" id="ARBA00001973"/>
    </source>
</evidence>
<comment type="similarity">
    <text evidence="9">Belongs to the polysaccharide monooxygenase AA9 family.</text>
</comment>
<evidence type="ECO:0000256" key="11">
    <source>
        <dbReference type="ARBA" id="ARBA00047174"/>
    </source>
</evidence>
<evidence type="ECO:0000256" key="12">
    <source>
        <dbReference type="SAM" id="SignalP"/>
    </source>
</evidence>
<keyword evidence="8" id="KW-0624">Polysaccharide degradation</keyword>
<name>A0A086SWE4_HAPC1</name>
<evidence type="ECO:0000313" key="14">
    <source>
        <dbReference type="EMBL" id="KFH41426.1"/>
    </source>
</evidence>
<dbReference type="PANTHER" id="PTHR33353">
    <property type="entry name" value="PUTATIVE (AFU_ORTHOLOGUE AFUA_1G12560)-RELATED"/>
    <property type="match status" value="1"/>
</dbReference>
<dbReference type="GO" id="GO:0005576">
    <property type="term" value="C:extracellular region"/>
    <property type="evidence" value="ECO:0007669"/>
    <property type="project" value="UniProtKB-SubCell"/>
</dbReference>
<gene>
    <name evidence="14" type="ORF">ACRE_078480</name>
</gene>
<dbReference type="AlphaFoldDB" id="A0A086SWE4"/>
<dbReference type="HOGENOM" id="CLU_031730_4_2_1"/>
<feature type="domain" description="Auxiliary Activity family 9 catalytic" evidence="13">
    <location>
        <begin position="20"/>
        <end position="162"/>
    </location>
</feature>
<dbReference type="InterPro" id="IPR049892">
    <property type="entry name" value="AA9"/>
</dbReference>
<dbReference type="Proteomes" id="UP000029964">
    <property type="component" value="Unassembled WGS sequence"/>
</dbReference>
<accession>A0A086SWE4</accession>
<dbReference type="GO" id="GO:0030245">
    <property type="term" value="P:cellulose catabolic process"/>
    <property type="evidence" value="ECO:0007669"/>
    <property type="project" value="UniProtKB-KW"/>
</dbReference>
<keyword evidence="7" id="KW-0119">Carbohydrate metabolism</keyword>
<proteinExistence type="inferred from homology"/>
<evidence type="ECO:0000256" key="8">
    <source>
        <dbReference type="ARBA" id="ARBA00023326"/>
    </source>
</evidence>
<evidence type="ECO:0000256" key="10">
    <source>
        <dbReference type="ARBA" id="ARBA00045077"/>
    </source>
</evidence>
<evidence type="ECO:0000256" key="2">
    <source>
        <dbReference type="ARBA" id="ARBA00004613"/>
    </source>
</evidence>
<evidence type="ECO:0000256" key="6">
    <source>
        <dbReference type="ARBA" id="ARBA00023157"/>
    </source>
</evidence>
<keyword evidence="6" id="KW-1015">Disulfide bond</keyword>
<comment type="caution">
    <text evidence="14">The sequence shown here is derived from an EMBL/GenBank/DDBJ whole genome shotgun (WGS) entry which is preliminary data.</text>
</comment>
<dbReference type="STRING" id="857340.A0A086SWE4"/>
<keyword evidence="3" id="KW-0964">Secreted</keyword>
<evidence type="ECO:0000256" key="7">
    <source>
        <dbReference type="ARBA" id="ARBA00023277"/>
    </source>
</evidence>
<evidence type="ECO:0000313" key="15">
    <source>
        <dbReference type="Proteomes" id="UP000029964"/>
    </source>
</evidence>
<evidence type="ECO:0000256" key="5">
    <source>
        <dbReference type="ARBA" id="ARBA00023001"/>
    </source>
</evidence>
<comment type="subcellular location">
    <subcellularLocation>
        <location evidence="2">Secreted</location>
    </subcellularLocation>
</comment>
<protein>
    <recommendedName>
        <fullName evidence="11">lytic cellulose monooxygenase (C4-dehydrogenating)</fullName>
        <ecNumber evidence="11">1.14.99.56</ecNumber>
    </recommendedName>
</protein>
<feature type="domain" description="Auxiliary Activity family 9 catalytic" evidence="13">
    <location>
        <begin position="180"/>
        <end position="226"/>
    </location>
</feature>
<evidence type="ECO:0000256" key="4">
    <source>
        <dbReference type="ARBA" id="ARBA00022729"/>
    </source>
</evidence>
<dbReference type="Pfam" id="PF03443">
    <property type="entry name" value="AA9"/>
    <property type="match status" value="2"/>
</dbReference>
<dbReference type="OrthoDB" id="6038816at2759"/>
<comment type="cofactor">
    <cofactor evidence="1">
        <name>Cu(2+)</name>
        <dbReference type="ChEBI" id="CHEBI:29036"/>
    </cofactor>
</comment>
<feature type="signal peptide" evidence="12">
    <location>
        <begin position="1"/>
        <end position="19"/>
    </location>
</feature>
<reference evidence="15" key="1">
    <citation type="journal article" date="2014" name="Genome Announc.">
        <title>Genome sequence and annotation of Acremonium chrysogenum, producer of the beta-lactam antibiotic cephalosporin C.</title>
        <authorList>
            <person name="Terfehr D."/>
            <person name="Dahlmann T.A."/>
            <person name="Specht T."/>
            <person name="Zadra I."/>
            <person name="Kuernsteiner H."/>
            <person name="Kueck U."/>
        </authorList>
    </citation>
    <scope>NUCLEOTIDE SEQUENCE [LARGE SCALE GENOMIC DNA]</scope>
    <source>
        <strain evidence="15">ATCC 11550 / CBS 779.69 / DSM 880 / IAM 14645 / JCM 23072 / IMI 49137</strain>
    </source>
</reference>
<dbReference type="PANTHER" id="PTHR33353:SF11">
    <property type="entry name" value="GLYCOSYLHYDROLASE FAMILY 61-7 PROTEIN"/>
    <property type="match status" value="1"/>
</dbReference>
<keyword evidence="4 12" id="KW-0732">Signal</keyword>
<keyword evidence="15" id="KW-1185">Reference proteome</keyword>
<evidence type="ECO:0000259" key="13">
    <source>
        <dbReference type="Pfam" id="PF03443"/>
    </source>
</evidence>